<dbReference type="Pfam" id="PF12923">
    <property type="entry name" value="RRP7"/>
    <property type="match status" value="1"/>
</dbReference>
<comment type="similarity">
    <text evidence="1">Belongs to the RRP7 family.</text>
</comment>
<keyword evidence="7" id="KW-1185">Reference proteome</keyword>
<dbReference type="InterPro" id="IPR034890">
    <property type="entry name" value="Rrp7A_RRM"/>
</dbReference>
<dbReference type="SMART" id="SM00360">
    <property type="entry name" value="RRM"/>
    <property type="match status" value="1"/>
</dbReference>
<evidence type="ECO:0000256" key="1">
    <source>
        <dbReference type="ARBA" id="ARBA00006110"/>
    </source>
</evidence>
<accession>A0AAV1GQN0</accession>
<dbReference type="InterPro" id="IPR024326">
    <property type="entry name" value="RRP7_C"/>
</dbReference>
<dbReference type="InterPro" id="IPR012677">
    <property type="entry name" value="Nucleotide-bd_a/b_plait_sf"/>
</dbReference>
<protein>
    <submittedName>
        <fullName evidence="6">Ribosomal RNA-processing protein 7 homolog A</fullName>
    </submittedName>
</protein>
<dbReference type="GO" id="GO:0000028">
    <property type="term" value="P:ribosomal small subunit assembly"/>
    <property type="evidence" value="ECO:0007669"/>
    <property type="project" value="TreeGrafter"/>
</dbReference>
<dbReference type="InterPro" id="IPR000504">
    <property type="entry name" value="RRM_dom"/>
</dbReference>
<sequence>MAPSGRKHAKSQPRIIPGGFSVLPIQFDSDSATQHTLYIKEHKVRAEKTSRRPLDRTLFVLNIPPYCSEAVIRDLFSQFGSVQSVELRDHPGSSHESELKLSKLFTPASKQGFKVGYIVFQNSSGIAAAKKHDYDVPLVVSTEQHPVKTGVQKWIQEYKESFIQPDNLQEIVDSFMQDYDKRKEEEAERQKKEAEQQEEDEEGWVKVTRGQKGTKARPHSEAANKRTLQKEMRKKKRKELMNFYTWQHRNTQKEHIAELRKKFEEDKQKIALLRAQRKFRPY</sequence>
<keyword evidence="3" id="KW-0175">Coiled coil</keyword>
<dbReference type="AlphaFoldDB" id="A0AAV1GQN0"/>
<dbReference type="GO" id="GO:0032545">
    <property type="term" value="C:CURI complex"/>
    <property type="evidence" value="ECO:0007669"/>
    <property type="project" value="TreeGrafter"/>
</dbReference>
<evidence type="ECO:0000313" key="7">
    <source>
        <dbReference type="Proteomes" id="UP001178508"/>
    </source>
</evidence>
<evidence type="ECO:0000313" key="6">
    <source>
        <dbReference type="EMBL" id="CAJ1075793.1"/>
    </source>
</evidence>
<feature type="coiled-coil region" evidence="3">
    <location>
        <begin position="249"/>
        <end position="276"/>
    </location>
</feature>
<dbReference type="CDD" id="cd12294">
    <property type="entry name" value="RRM_Rrp7A"/>
    <property type="match status" value="1"/>
</dbReference>
<evidence type="ECO:0000259" key="5">
    <source>
        <dbReference type="PROSITE" id="PS50102"/>
    </source>
</evidence>
<dbReference type="InterPro" id="IPR040447">
    <property type="entry name" value="RRM_Rrp7"/>
</dbReference>
<evidence type="ECO:0000256" key="4">
    <source>
        <dbReference type="SAM" id="MobiDB-lite"/>
    </source>
</evidence>
<dbReference type="CDD" id="cd12951">
    <property type="entry name" value="RRP7_Rrp7A"/>
    <property type="match status" value="1"/>
</dbReference>
<feature type="region of interest" description="Disordered" evidence="4">
    <location>
        <begin position="180"/>
        <end position="234"/>
    </location>
</feature>
<dbReference type="GO" id="GO:0003723">
    <property type="term" value="F:RNA binding"/>
    <property type="evidence" value="ECO:0007669"/>
    <property type="project" value="UniProtKB-UniRule"/>
</dbReference>
<feature type="compositionally biased region" description="Basic and acidic residues" evidence="4">
    <location>
        <begin position="180"/>
        <end position="195"/>
    </location>
</feature>
<reference evidence="6" key="1">
    <citation type="submission" date="2023-08" db="EMBL/GenBank/DDBJ databases">
        <authorList>
            <person name="Alioto T."/>
            <person name="Alioto T."/>
            <person name="Gomez Garrido J."/>
        </authorList>
    </citation>
    <scope>NUCLEOTIDE SEQUENCE</scope>
</reference>
<dbReference type="SUPFAM" id="SSF54928">
    <property type="entry name" value="RNA-binding domain, RBD"/>
    <property type="match status" value="1"/>
</dbReference>
<keyword evidence="2" id="KW-0694">RNA-binding</keyword>
<dbReference type="Gene3D" id="3.30.70.330">
    <property type="match status" value="1"/>
</dbReference>
<name>A0AAV1GQN0_XYRNO</name>
<organism evidence="6 7">
    <name type="scientific">Xyrichtys novacula</name>
    <name type="common">Pearly razorfish</name>
    <name type="synonym">Hemipteronotus novacula</name>
    <dbReference type="NCBI Taxonomy" id="13765"/>
    <lineage>
        <taxon>Eukaryota</taxon>
        <taxon>Metazoa</taxon>
        <taxon>Chordata</taxon>
        <taxon>Craniata</taxon>
        <taxon>Vertebrata</taxon>
        <taxon>Euteleostomi</taxon>
        <taxon>Actinopterygii</taxon>
        <taxon>Neopterygii</taxon>
        <taxon>Teleostei</taxon>
        <taxon>Neoteleostei</taxon>
        <taxon>Acanthomorphata</taxon>
        <taxon>Eupercaria</taxon>
        <taxon>Labriformes</taxon>
        <taxon>Labridae</taxon>
        <taxon>Xyrichtys</taxon>
    </lineage>
</organism>
<dbReference type="GO" id="GO:0034456">
    <property type="term" value="C:UTP-C complex"/>
    <property type="evidence" value="ECO:0007669"/>
    <property type="project" value="TreeGrafter"/>
</dbReference>
<evidence type="ECO:0000256" key="2">
    <source>
        <dbReference type="PROSITE-ProRule" id="PRU00176"/>
    </source>
</evidence>
<dbReference type="InterPro" id="IPR040446">
    <property type="entry name" value="RRP7"/>
</dbReference>
<dbReference type="GO" id="GO:0006364">
    <property type="term" value="P:rRNA processing"/>
    <property type="evidence" value="ECO:0007669"/>
    <property type="project" value="TreeGrafter"/>
</dbReference>
<dbReference type="PANTHER" id="PTHR13191">
    <property type="entry name" value="RIBOSOMAL RNA PROCESSING PROTEIN 7-RELATED"/>
    <property type="match status" value="1"/>
</dbReference>
<proteinExistence type="inferred from homology"/>
<dbReference type="PANTHER" id="PTHR13191:SF0">
    <property type="entry name" value="RIBOSOMAL RNA-PROCESSING PROTEIN 7 HOMOLOG A-RELATED"/>
    <property type="match status" value="1"/>
</dbReference>
<dbReference type="PROSITE" id="PS50102">
    <property type="entry name" value="RRM"/>
    <property type="match status" value="1"/>
</dbReference>
<dbReference type="Proteomes" id="UP001178508">
    <property type="component" value="Chromosome 16"/>
</dbReference>
<feature type="domain" description="RRM" evidence="5">
    <location>
        <begin position="56"/>
        <end position="145"/>
    </location>
</feature>
<evidence type="ECO:0000256" key="3">
    <source>
        <dbReference type="SAM" id="Coils"/>
    </source>
</evidence>
<dbReference type="Pfam" id="PF17799">
    <property type="entry name" value="RRM_Rrp7"/>
    <property type="match status" value="1"/>
</dbReference>
<dbReference type="Gene3D" id="6.10.250.1770">
    <property type="match status" value="1"/>
</dbReference>
<gene>
    <name evidence="6" type="ORF">XNOV1_A006756</name>
</gene>
<dbReference type="InterPro" id="IPR035979">
    <property type="entry name" value="RBD_domain_sf"/>
</dbReference>
<feature type="compositionally biased region" description="Basic and acidic residues" evidence="4">
    <location>
        <begin position="218"/>
        <end position="231"/>
    </location>
</feature>
<dbReference type="EMBL" id="OY660879">
    <property type="protein sequence ID" value="CAJ1075793.1"/>
    <property type="molecule type" value="Genomic_DNA"/>
</dbReference>